<dbReference type="OrthoDB" id="5954304at2"/>
<evidence type="ECO:0000256" key="1">
    <source>
        <dbReference type="SAM" id="Phobius"/>
    </source>
</evidence>
<feature type="transmembrane region" description="Helical" evidence="1">
    <location>
        <begin position="158"/>
        <end position="183"/>
    </location>
</feature>
<keyword evidence="1" id="KW-1133">Transmembrane helix</keyword>
<evidence type="ECO:0000313" key="2">
    <source>
        <dbReference type="EMBL" id="SIQ18874.1"/>
    </source>
</evidence>
<protein>
    <recommendedName>
        <fullName evidence="4">Serine/threonine protein kinase</fullName>
    </recommendedName>
</protein>
<gene>
    <name evidence="2" type="ORF">SAMN05421546_0774</name>
</gene>
<name>A0A1N6QQK9_9GAMM</name>
<dbReference type="RefSeq" id="WP_076585519.1">
    <property type="nucleotide sequence ID" value="NZ_FTLW01000002.1"/>
</dbReference>
<sequence length="224" mass="25428">MTTTEIDFDALKHSFQKLEAHLAKQGDLTLRQERRRGIARIQWGMWPLWLGQTLQMLFGLLCIALGVSVWSALRDGSAMFYSAIIVQVYGVLCIALAGMALGMLAQIDRGESLADTQIKLARLRKLYIMGGMSIGLVWWLFWIPFMTTLFYWLAQVNFYANMGASIGIMFAVGVAGLLGTWWFHRWSRSPMRPRLASAMDDAVTGRSLARAQRRLDELKKFVEE</sequence>
<feature type="transmembrane region" description="Helical" evidence="1">
    <location>
        <begin position="126"/>
        <end position="152"/>
    </location>
</feature>
<organism evidence="2 3">
    <name type="scientific">Solilutibacter tolerans</name>
    <dbReference type="NCBI Taxonomy" id="1604334"/>
    <lineage>
        <taxon>Bacteria</taxon>
        <taxon>Pseudomonadati</taxon>
        <taxon>Pseudomonadota</taxon>
        <taxon>Gammaproteobacteria</taxon>
        <taxon>Lysobacterales</taxon>
        <taxon>Lysobacteraceae</taxon>
        <taxon>Solilutibacter</taxon>
    </lineage>
</organism>
<dbReference type="AlphaFoldDB" id="A0A1N6QQK9"/>
<accession>A0A1N6QQK9</accession>
<evidence type="ECO:0000313" key="3">
    <source>
        <dbReference type="Proteomes" id="UP000241788"/>
    </source>
</evidence>
<dbReference type="EMBL" id="FTLW01000002">
    <property type="protein sequence ID" value="SIQ18874.1"/>
    <property type="molecule type" value="Genomic_DNA"/>
</dbReference>
<keyword evidence="3" id="KW-1185">Reference proteome</keyword>
<keyword evidence="1" id="KW-0472">Membrane</keyword>
<keyword evidence="1" id="KW-0812">Transmembrane</keyword>
<evidence type="ECO:0008006" key="4">
    <source>
        <dbReference type="Google" id="ProtNLM"/>
    </source>
</evidence>
<proteinExistence type="predicted"/>
<feature type="transmembrane region" description="Helical" evidence="1">
    <location>
        <begin position="79"/>
        <end position="105"/>
    </location>
</feature>
<dbReference type="STRING" id="1604334.SAMN05421546_0774"/>
<dbReference type="Proteomes" id="UP000241788">
    <property type="component" value="Unassembled WGS sequence"/>
</dbReference>
<reference evidence="3" key="1">
    <citation type="submission" date="2017-01" db="EMBL/GenBank/DDBJ databases">
        <authorList>
            <person name="Varghese N."/>
            <person name="Submissions S."/>
        </authorList>
    </citation>
    <scope>NUCLEOTIDE SEQUENCE [LARGE SCALE GENOMIC DNA]</scope>
    <source>
        <strain evidence="3">UM1</strain>
    </source>
</reference>
<feature type="transmembrane region" description="Helical" evidence="1">
    <location>
        <begin position="54"/>
        <end position="73"/>
    </location>
</feature>